<dbReference type="CDD" id="cd05564">
    <property type="entry name" value="PTS_IIB_chitobiose_lichenan"/>
    <property type="match status" value="1"/>
</dbReference>
<dbReference type="PANTHER" id="PTHR34581">
    <property type="entry name" value="PTS SYSTEM N,N'-DIACETYLCHITOBIOSE-SPECIFIC EIIB COMPONENT"/>
    <property type="match status" value="1"/>
</dbReference>
<evidence type="ECO:0000256" key="4">
    <source>
        <dbReference type="ARBA" id="ARBA00022679"/>
    </source>
</evidence>
<evidence type="ECO:0000256" key="1">
    <source>
        <dbReference type="ARBA" id="ARBA00022448"/>
    </source>
</evidence>
<feature type="modified residue" description="Phosphocysteine; by EIIA" evidence="7">
    <location>
        <position position="8"/>
    </location>
</feature>
<dbReference type="InterPro" id="IPR003501">
    <property type="entry name" value="PTS_EIIB_2/3"/>
</dbReference>
<dbReference type="Pfam" id="PF02302">
    <property type="entry name" value="PTS_IIB"/>
    <property type="match status" value="1"/>
</dbReference>
<name>A0A380KXR5_9STRE</name>
<dbReference type="Proteomes" id="UP000254634">
    <property type="component" value="Unassembled WGS sequence"/>
</dbReference>
<sequence length="105" mass="11623">MTRIMLACNAGMSTSMLVTKMQSSAQTSYADQELEIFAVPTALADQEVNSKKIDIILLGPQVKFLLSDFKEKYEPKGIKVDVINMQDYGMMRGDKVLATALELLS</sequence>
<dbReference type="RefSeq" id="WP_018371384.1">
    <property type="nucleotide sequence ID" value="NZ_UHFR01000005.1"/>
</dbReference>
<reference evidence="9" key="1">
    <citation type="submission" date="2018-06" db="EMBL/GenBank/DDBJ databases">
        <authorList>
            <consortium name="Pathogen Informatics"/>
            <person name="Doyle S."/>
        </authorList>
    </citation>
    <scope>NUCLEOTIDE SEQUENCE [LARGE SCALE GENOMIC DNA]</scope>
    <source>
        <strain evidence="9">NCTC13765</strain>
    </source>
</reference>
<keyword evidence="6" id="KW-0418">Kinase</keyword>
<evidence type="ECO:0000256" key="6">
    <source>
        <dbReference type="ARBA" id="ARBA00022777"/>
    </source>
</evidence>
<dbReference type="AlphaFoldDB" id="A0A380KXR5"/>
<keyword evidence="10" id="KW-1185">Reference proteome</keyword>
<proteinExistence type="predicted"/>
<dbReference type="STRING" id="1123307.GCA_000380065_00699"/>
<keyword evidence="1" id="KW-0813">Transport</keyword>
<evidence type="ECO:0000259" key="8">
    <source>
        <dbReference type="PROSITE" id="PS51100"/>
    </source>
</evidence>
<dbReference type="InterPro" id="IPR013012">
    <property type="entry name" value="PTS_EIIB_3"/>
</dbReference>
<protein>
    <submittedName>
        <fullName evidence="9">Lactose/cellobiose-specific phosphotransferase system (PTS), IIB component</fullName>
        <ecNumber evidence="9">2.7.1.-</ecNumber>
    </submittedName>
</protein>
<dbReference type="PANTHER" id="PTHR34581:SF2">
    <property type="entry name" value="PTS SYSTEM N,N'-DIACETYLCHITOBIOSE-SPECIFIC EIIB COMPONENT"/>
    <property type="match status" value="1"/>
</dbReference>
<dbReference type="EC" id="2.7.1.-" evidence="9"/>
<gene>
    <name evidence="9" type="primary">gmuB_1</name>
    <name evidence="9" type="ORF">NCTC13765_00905</name>
</gene>
<keyword evidence="3" id="KW-0762">Sugar transport</keyword>
<evidence type="ECO:0000256" key="5">
    <source>
        <dbReference type="ARBA" id="ARBA00022683"/>
    </source>
</evidence>
<dbReference type="GO" id="GO:0008982">
    <property type="term" value="F:protein-N(PI)-phosphohistidine-sugar phosphotransferase activity"/>
    <property type="evidence" value="ECO:0007669"/>
    <property type="project" value="InterPro"/>
</dbReference>
<evidence type="ECO:0000256" key="3">
    <source>
        <dbReference type="ARBA" id="ARBA00022597"/>
    </source>
</evidence>
<evidence type="ECO:0000313" key="9">
    <source>
        <dbReference type="EMBL" id="SUN76415.1"/>
    </source>
</evidence>
<dbReference type="OrthoDB" id="9808134at2"/>
<dbReference type="SUPFAM" id="SSF52794">
    <property type="entry name" value="PTS system IIB component-like"/>
    <property type="match status" value="1"/>
</dbReference>
<dbReference type="PROSITE" id="PS51100">
    <property type="entry name" value="PTS_EIIB_TYPE_3"/>
    <property type="match status" value="1"/>
</dbReference>
<keyword evidence="5" id="KW-0598">Phosphotransferase system</keyword>
<organism evidence="9 10">
    <name type="scientific">Streptococcus massiliensis</name>
    <dbReference type="NCBI Taxonomy" id="313439"/>
    <lineage>
        <taxon>Bacteria</taxon>
        <taxon>Bacillati</taxon>
        <taxon>Bacillota</taxon>
        <taxon>Bacilli</taxon>
        <taxon>Lactobacillales</taxon>
        <taxon>Streptococcaceae</taxon>
        <taxon>Streptococcus</taxon>
    </lineage>
</organism>
<dbReference type="InterPro" id="IPR051819">
    <property type="entry name" value="PTS_sugar-specific_EIIB"/>
</dbReference>
<evidence type="ECO:0000256" key="7">
    <source>
        <dbReference type="PROSITE-ProRule" id="PRU00423"/>
    </source>
</evidence>
<dbReference type="GO" id="GO:0009401">
    <property type="term" value="P:phosphoenolpyruvate-dependent sugar phosphotransferase system"/>
    <property type="evidence" value="ECO:0007669"/>
    <property type="project" value="UniProtKB-KW"/>
</dbReference>
<evidence type="ECO:0000313" key="10">
    <source>
        <dbReference type="Proteomes" id="UP000254634"/>
    </source>
</evidence>
<evidence type="ECO:0000256" key="2">
    <source>
        <dbReference type="ARBA" id="ARBA00022553"/>
    </source>
</evidence>
<dbReference type="Gene3D" id="3.40.50.2300">
    <property type="match status" value="1"/>
</dbReference>
<accession>A0A380KXR5</accession>
<dbReference type="InterPro" id="IPR036095">
    <property type="entry name" value="PTS_EIIB-like_sf"/>
</dbReference>
<keyword evidence="2" id="KW-0597">Phosphoprotein</keyword>
<feature type="domain" description="PTS EIIB type-3" evidence="8">
    <location>
        <begin position="1"/>
        <end position="105"/>
    </location>
</feature>
<dbReference type="EMBL" id="UHFR01000005">
    <property type="protein sequence ID" value="SUN76415.1"/>
    <property type="molecule type" value="Genomic_DNA"/>
</dbReference>
<dbReference type="GO" id="GO:0016301">
    <property type="term" value="F:kinase activity"/>
    <property type="evidence" value="ECO:0007669"/>
    <property type="project" value="UniProtKB-KW"/>
</dbReference>
<keyword evidence="4 9" id="KW-0808">Transferase</keyword>